<feature type="domain" description="Tyr recombinase" evidence="5">
    <location>
        <begin position="203"/>
        <end position="382"/>
    </location>
</feature>
<dbReference type="InterPro" id="IPR010998">
    <property type="entry name" value="Integrase_recombinase_N"/>
</dbReference>
<dbReference type="InterPro" id="IPR050090">
    <property type="entry name" value="Tyrosine_recombinase_XerCD"/>
</dbReference>
<dbReference type="PANTHER" id="PTHR30349">
    <property type="entry name" value="PHAGE INTEGRASE-RELATED"/>
    <property type="match status" value="1"/>
</dbReference>
<dbReference type="SUPFAM" id="SSF56349">
    <property type="entry name" value="DNA breaking-rejoining enzymes"/>
    <property type="match status" value="1"/>
</dbReference>
<evidence type="ECO:0000313" key="6">
    <source>
        <dbReference type="EMBL" id="ACV80773.1"/>
    </source>
</evidence>
<dbReference type="InParanoid" id="C8XKW6"/>
<feature type="region of interest" description="Disordered" evidence="4">
    <location>
        <begin position="107"/>
        <end position="133"/>
    </location>
</feature>
<dbReference type="Proteomes" id="UP000002218">
    <property type="component" value="Chromosome"/>
</dbReference>
<dbReference type="Gene3D" id="1.10.150.130">
    <property type="match status" value="1"/>
</dbReference>
<dbReference type="HOGENOM" id="CLU_056533_0_0_11"/>
<dbReference type="InterPro" id="IPR013762">
    <property type="entry name" value="Integrase-like_cat_sf"/>
</dbReference>
<organism evidence="6 7">
    <name type="scientific">Nakamurella multipartita (strain ATCC 700099 / DSM 44233 / CIP 104796 / JCM 9543 / NBRC 105858 / Y-104)</name>
    <name type="common">Microsphaera multipartita</name>
    <dbReference type="NCBI Taxonomy" id="479431"/>
    <lineage>
        <taxon>Bacteria</taxon>
        <taxon>Bacillati</taxon>
        <taxon>Actinomycetota</taxon>
        <taxon>Actinomycetes</taxon>
        <taxon>Nakamurellales</taxon>
        <taxon>Nakamurellaceae</taxon>
        <taxon>Nakamurella</taxon>
    </lineage>
</organism>
<proteinExistence type="predicted"/>
<dbReference type="InterPro" id="IPR002104">
    <property type="entry name" value="Integrase_catalytic"/>
</dbReference>
<keyword evidence="1" id="KW-0229">DNA integration</keyword>
<dbReference type="Gene3D" id="1.10.443.10">
    <property type="entry name" value="Intergrase catalytic core"/>
    <property type="match status" value="1"/>
</dbReference>
<name>C8XKW6_NAKMY</name>
<keyword evidence="3" id="KW-0233">DNA recombination</keyword>
<keyword evidence="7" id="KW-1185">Reference proteome</keyword>
<evidence type="ECO:0000256" key="2">
    <source>
        <dbReference type="ARBA" id="ARBA00023125"/>
    </source>
</evidence>
<dbReference type="Pfam" id="PF00589">
    <property type="entry name" value="Phage_integrase"/>
    <property type="match status" value="1"/>
</dbReference>
<dbReference type="eggNOG" id="COG0582">
    <property type="taxonomic scope" value="Bacteria"/>
</dbReference>
<protein>
    <submittedName>
        <fullName evidence="6">Integrase family protein</fullName>
    </submittedName>
</protein>
<dbReference type="InterPro" id="IPR004107">
    <property type="entry name" value="Integrase_SAM-like_N"/>
</dbReference>
<accession>C8XKW6</accession>
<dbReference type="KEGG" id="nml:Namu_4492"/>
<keyword evidence="2" id="KW-0238">DNA-binding</keyword>
<dbReference type="Pfam" id="PF02899">
    <property type="entry name" value="Phage_int_SAM_1"/>
    <property type="match status" value="1"/>
</dbReference>
<sequence length="422" mass="46430">MVPGMADALGGERDLASLVVPAAGSVVAVDDVWEPVRLLDAGGAVVGAVRAFLQDLQASGRSAATQRSYEMDLLRWFRFGWAIDVSWDQATRVEARDFCRWLSLREKPSQPSSAGDGVVRGQPNAVTGRAGPGDRYAVATRAHSETVLRGFYEFHREAGTGPIVNPFPLVRERSSGRANAHHNPMEPFRNERVGLYRPRAPRRVPRSIPDELFNRLFAELGSHRDRALVALWVSTGARSAELLGVRRGDVDPGQQLVTVVRKGSRAVQQLPASPDAFVWLRLYQATLDDTTPAGRDDPLWLTLRRPRRPLTYPAARAMFGRAAGALGANWTLHDLRHTAAYRMARDPLVPLTDVQWVLGHAHLSTTQIYLTARPGDVIAGMLAHHRRSEQQVEHPARPLPGEAGLGGYAQDTLDVLFAGRTR</sequence>
<dbReference type="GO" id="GO:0003677">
    <property type="term" value="F:DNA binding"/>
    <property type="evidence" value="ECO:0007669"/>
    <property type="project" value="UniProtKB-KW"/>
</dbReference>
<evidence type="ECO:0000256" key="3">
    <source>
        <dbReference type="ARBA" id="ARBA00023172"/>
    </source>
</evidence>
<evidence type="ECO:0000256" key="1">
    <source>
        <dbReference type="ARBA" id="ARBA00022908"/>
    </source>
</evidence>
<evidence type="ECO:0000259" key="5">
    <source>
        <dbReference type="PROSITE" id="PS51898"/>
    </source>
</evidence>
<dbReference type="STRING" id="479431.Namu_4492"/>
<dbReference type="InterPro" id="IPR011010">
    <property type="entry name" value="DNA_brk_join_enz"/>
</dbReference>
<evidence type="ECO:0000313" key="7">
    <source>
        <dbReference type="Proteomes" id="UP000002218"/>
    </source>
</evidence>
<dbReference type="GO" id="GO:0006310">
    <property type="term" value="P:DNA recombination"/>
    <property type="evidence" value="ECO:0007669"/>
    <property type="project" value="UniProtKB-KW"/>
</dbReference>
<evidence type="ECO:0000256" key="4">
    <source>
        <dbReference type="SAM" id="MobiDB-lite"/>
    </source>
</evidence>
<reference evidence="7" key="1">
    <citation type="submission" date="2009-09" db="EMBL/GenBank/DDBJ databases">
        <title>The complete genome of Nakamurella multipartita DSM 44233.</title>
        <authorList>
            <consortium name="US DOE Joint Genome Institute (JGI-PGF)"/>
            <person name="Lucas S."/>
            <person name="Copeland A."/>
            <person name="Lapidus A."/>
            <person name="Glavina del Rio T."/>
            <person name="Dalin E."/>
            <person name="Tice H."/>
            <person name="Bruce D."/>
            <person name="Goodwin L."/>
            <person name="Pitluck S."/>
            <person name="Kyrpides N."/>
            <person name="Mavromatis K."/>
            <person name="Ivanova N."/>
            <person name="Ovchinnikova G."/>
            <person name="Sims D."/>
            <person name="Meincke L."/>
            <person name="Brettin T."/>
            <person name="Detter J.C."/>
            <person name="Han C."/>
            <person name="Larimer F."/>
            <person name="Land M."/>
            <person name="Hauser L."/>
            <person name="Markowitz V."/>
            <person name="Cheng J.-F."/>
            <person name="Hugenholtz P."/>
            <person name="Woyke T."/>
            <person name="Wu D."/>
            <person name="Klenk H.-P."/>
            <person name="Eisen J.A."/>
        </authorList>
    </citation>
    <scope>NUCLEOTIDE SEQUENCE [LARGE SCALE GENOMIC DNA]</scope>
    <source>
        <strain evidence="7">ATCC 700099 / DSM 44233 / CIP 104796 / JCM 9543 / NBRC 105858 / Y-104</strain>
    </source>
</reference>
<dbReference type="GO" id="GO:0015074">
    <property type="term" value="P:DNA integration"/>
    <property type="evidence" value="ECO:0007669"/>
    <property type="project" value="UniProtKB-KW"/>
</dbReference>
<gene>
    <name evidence="6" type="ordered locus">Namu_4492</name>
</gene>
<dbReference type="CDD" id="cd00397">
    <property type="entry name" value="DNA_BRE_C"/>
    <property type="match status" value="1"/>
</dbReference>
<dbReference type="PANTHER" id="PTHR30349:SF81">
    <property type="entry name" value="TYROSINE RECOMBINASE XERC"/>
    <property type="match status" value="1"/>
</dbReference>
<dbReference type="PROSITE" id="PS51898">
    <property type="entry name" value="TYR_RECOMBINASE"/>
    <property type="match status" value="1"/>
</dbReference>
<dbReference type="AlphaFoldDB" id="C8XKW6"/>
<reference evidence="6 7" key="2">
    <citation type="journal article" date="2010" name="Stand. Genomic Sci.">
        <title>Complete genome sequence of Nakamurella multipartita type strain (Y-104).</title>
        <authorList>
            <person name="Tice H."/>
            <person name="Mayilraj S."/>
            <person name="Sims D."/>
            <person name="Lapidus A."/>
            <person name="Nolan M."/>
            <person name="Lucas S."/>
            <person name="Glavina Del Rio T."/>
            <person name="Copeland A."/>
            <person name="Cheng J.F."/>
            <person name="Meincke L."/>
            <person name="Bruce D."/>
            <person name="Goodwin L."/>
            <person name="Pitluck S."/>
            <person name="Ivanova N."/>
            <person name="Mavromatis K."/>
            <person name="Ovchinnikova G."/>
            <person name="Pati A."/>
            <person name="Chen A."/>
            <person name="Palaniappan K."/>
            <person name="Land M."/>
            <person name="Hauser L."/>
            <person name="Chang Y.J."/>
            <person name="Jeffries C.D."/>
            <person name="Detter J.C."/>
            <person name="Brettin T."/>
            <person name="Rohde M."/>
            <person name="Goker M."/>
            <person name="Bristow J."/>
            <person name="Eisen J.A."/>
            <person name="Markowitz V."/>
            <person name="Hugenholtz P."/>
            <person name="Kyrpides N.C."/>
            <person name="Klenk H.P."/>
            <person name="Chen F."/>
        </authorList>
    </citation>
    <scope>NUCLEOTIDE SEQUENCE [LARGE SCALE GENOMIC DNA]</scope>
    <source>
        <strain evidence="7">ATCC 700099 / DSM 44233 / CIP 104796 / JCM 9543 / NBRC 105858 / Y-104</strain>
    </source>
</reference>
<dbReference type="EMBL" id="CP001737">
    <property type="protein sequence ID" value="ACV80773.1"/>
    <property type="molecule type" value="Genomic_DNA"/>
</dbReference>